<evidence type="ECO:0000313" key="2">
    <source>
        <dbReference type="EMBL" id="KAK8861869.1"/>
    </source>
</evidence>
<proteinExistence type="predicted"/>
<keyword evidence="3" id="KW-1185">Reference proteome</keyword>
<dbReference type="Proteomes" id="UP001390339">
    <property type="component" value="Unassembled WGS sequence"/>
</dbReference>
<feature type="region of interest" description="Disordered" evidence="1">
    <location>
        <begin position="178"/>
        <end position="205"/>
    </location>
</feature>
<sequence length="409" mass="43281">MARRISIVLLVLNRPRIEEYLRNFKFEEVPAEMLLCKVSWNTEFSDGSGIEDRNSYMKTLVFGRAVRAAHGLRVEAAWVGLAGLDTTIVLPARAVPVRVREGVDVGVAEEARELLLSAVQVPALPVPDVVVAPRLPLADAVLEARGVARVGVAAHGKALEALVARGRVCAALGARVGGHGRGRSRGRRRCGRTPRDRGHGGGRRGAAVAIATERRAAVASPVRERVGVAVRVAVEALVGLLTAVEGRALAVVGVAGAPGVPLAHAKGHAGAAGVVLARLVETEVLEARVAVGRVGTAFGPRVAYVGRDGVLGPHDEEVPEAVYSLCEEMLDAKLDEAEPVILWDVLADSEDVLDDDAVSNAVDSVCEELLDAQLDEAAPVKLWDILVDADELLVLVKLVVKLRVGRGHW</sequence>
<comment type="caution">
    <text evidence="2">The sequence shown here is derived from an EMBL/GenBank/DDBJ whole genome shotgun (WGS) entry which is preliminary data.</text>
</comment>
<evidence type="ECO:0000313" key="3">
    <source>
        <dbReference type="Proteomes" id="UP001390339"/>
    </source>
</evidence>
<evidence type="ECO:0000256" key="1">
    <source>
        <dbReference type="SAM" id="MobiDB-lite"/>
    </source>
</evidence>
<gene>
    <name evidence="2" type="ORF">PGQ11_008104</name>
</gene>
<protein>
    <submittedName>
        <fullName evidence="2">Uncharacterized protein</fullName>
    </submittedName>
</protein>
<dbReference type="EMBL" id="JAPCWZ010000005">
    <property type="protein sequence ID" value="KAK8861869.1"/>
    <property type="molecule type" value="Genomic_DNA"/>
</dbReference>
<feature type="compositionally biased region" description="Basic residues" evidence="1">
    <location>
        <begin position="178"/>
        <end position="192"/>
    </location>
</feature>
<name>A0ABR2IE58_9PEZI</name>
<accession>A0ABR2IE58</accession>
<reference evidence="2 3" key="1">
    <citation type="journal article" date="2024" name="IMA Fungus">
        <title>Apiospora arundinis, a panoply of carbohydrate-active enzymes and secondary metabolites.</title>
        <authorList>
            <person name="Sorensen T."/>
            <person name="Petersen C."/>
            <person name="Muurmann A.T."/>
            <person name="Christiansen J.V."/>
            <person name="Brundto M.L."/>
            <person name="Overgaard C.K."/>
            <person name="Boysen A.T."/>
            <person name="Wollenberg R.D."/>
            <person name="Larsen T.O."/>
            <person name="Sorensen J.L."/>
            <person name="Nielsen K.L."/>
            <person name="Sondergaard T.E."/>
        </authorList>
    </citation>
    <scope>NUCLEOTIDE SEQUENCE [LARGE SCALE GENOMIC DNA]</scope>
    <source>
        <strain evidence="2 3">AAU 773</strain>
    </source>
</reference>
<organism evidence="2 3">
    <name type="scientific">Apiospora arundinis</name>
    <dbReference type="NCBI Taxonomy" id="335852"/>
    <lineage>
        <taxon>Eukaryota</taxon>
        <taxon>Fungi</taxon>
        <taxon>Dikarya</taxon>
        <taxon>Ascomycota</taxon>
        <taxon>Pezizomycotina</taxon>
        <taxon>Sordariomycetes</taxon>
        <taxon>Xylariomycetidae</taxon>
        <taxon>Amphisphaeriales</taxon>
        <taxon>Apiosporaceae</taxon>
        <taxon>Apiospora</taxon>
    </lineage>
</organism>